<dbReference type="RefSeq" id="WP_380120217.1">
    <property type="nucleotide sequence ID" value="NZ_JBHSIU010000041.1"/>
</dbReference>
<dbReference type="EMBL" id="JBHSIU010000041">
    <property type="protein sequence ID" value="MFC5002284.1"/>
    <property type="molecule type" value="Genomic_DNA"/>
</dbReference>
<dbReference type="InterPro" id="IPR036852">
    <property type="entry name" value="Peptidase_S8/S53_dom_sf"/>
</dbReference>
<reference evidence="2" key="1">
    <citation type="journal article" date="2019" name="Int. J. Syst. Evol. Microbiol.">
        <title>The Global Catalogue of Microorganisms (GCM) 10K type strain sequencing project: providing services to taxonomists for standard genome sequencing and annotation.</title>
        <authorList>
            <consortium name="The Broad Institute Genomics Platform"/>
            <consortium name="The Broad Institute Genome Sequencing Center for Infectious Disease"/>
            <person name="Wu L."/>
            <person name="Ma J."/>
        </authorList>
    </citation>
    <scope>NUCLEOTIDE SEQUENCE [LARGE SCALE GENOMIC DNA]</scope>
    <source>
        <strain evidence="2">CGMCC 4.7152</strain>
    </source>
</reference>
<gene>
    <name evidence="1" type="ORF">ACFPIJ_31185</name>
</gene>
<name>A0ABV9W1N7_9ACTN</name>
<keyword evidence="2" id="KW-1185">Reference proteome</keyword>
<evidence type="ECO:0008006" key="3">
    <source>
        <dbReference type="Google" id="ProtNLM"/>
    </source>
</evidence>
<evidence type="ECO:0000313" key="1">
    <source>
        <dbReference type="EMBL" id="MFC5002284.1"/>
    </source>
</evidence>
<dbReference type="Gene3D" id="3.40.50.200">
    <property type="entry name" value="Peptidase S8/S53 domain"/>
    <property type="match status" value="1"/>
</dbReference>
<evidence type="ECO:0000313" key="2">
    <source>
        <dbReference type="Proteomes" id="UP001595912"/>
    </source>
</evidence>
<protein>
    <recommendedName>
        <fullName evidence="3">Lipoprotein</fullName>
    </recommendedName>
</protein>
<comment type="caution">
    <text evidence="1">The sequence shown here is derived from an EMBL/GenBank/DDBJ whole genome shotgun (WGS) entry which is preliminary data.</text>
</comment>
<proteinExistence type="predicted"/>
<dbReference type="Proteomes" id="UP001595912">
    <property type="component" value="Unassembled WGS sequence"/>
</dbReference>
<accession>A0ABV9W1N7</accession>
<sequence>MPAPSRTAPPWVTTVAASTQRREFRSVITLTSTDGTSATFSGASVTGGLATPAPVTVVDCAGTLPAGSLTGKVAVCAAVAPYVGNSYQVLGAGAAGLILHGGSAAVTVKGIFRGNGQLTTTADSPLVAGTTVVTTPVTVR</sequence>
<dbReference type="Gene3D" id="3.50.30.30">
    <property type="match status" value="1"/>
</dbReference>
<organism evidence="1 2">
    <name type="scientific">Dactylosporangium cerinum</name>
    <dbReference type="NCBI Taxonomy" id="1434730"/>
    <lineage>
        <taxon>Bacteria</taxon>
        <taxon>Bacillati</taxon>
        <taxon>Actinomycetota</taxon>
        <taxon>Actinomycetes</taxon>
        <taxon>Micromonosporales</taxon>
        <taxon>Micromonosporaceae</taxon>
        <taxon>Dactylosporangium</taxon>
    </lineage>
</organism>